<dbReference type="NCBIfam" id="NF033745">
    <property type="entry name" value="class_C_sortase"/>
    <property type="match status" value="1"/>
</dbReference>
<keyword evidence="1" id="KW-0378">Hydrolase</keyword>
<evidence type="ECO:0000313" key="4">
    <source>
        <dbReference type="EMBL" id="RST91207.1"/>
    </source>
</evidence>
<keyword evidence="3" id="KW-1133">Transmembrane helix</keyword>
<protein>
    <recommendedName>
        <fullName evidence="6">Class C sortase</fullName>
    </recommendedName>
</protein>
<evidence type="ECO:0008006" key="6">
    <source>
        <dbReference type="Google" id="ProtNLM"/>
    </source>
</evidence>
<dbReference type="InterPro" id="IPR005754">
    <property type="entry name" value="Sortase"/>
</dbReference>
<feature type="transmembrane region" description="Helical" evidence="3">
    <location>
        <begin position="12"/>
        <end position="30"/>
    </location>
</feature>
<gene>
    <name evidence="4" type="ORF">CBF36_10310</name>
</gene>
<dbReference type="InterPro" id="IPR042002">
    <property type="entry name" value="Sortase_C"/>
</dbReference>
<dbReference type="GO" id="GO:0016787">
    <property type="term" value="F:hydrolase activity"/>
    <property type="evidence" value="ECO:0007669"/>
    <property type="project" value="UniProtKB-KW"/>
</dbReference>
<feature type="active site" description="Acyl-thioester intermediate" evidence="2">
    <location>
        <position position="211"/>
    </location>
</feature>
<dbReference type="InterPro" id="IPR023365">
    <property type="entry name" value="Sortase_dom-sf"/>
</dbReference>
<evidence type="ECO:0000256" key="3">
    <source>
        <dbReference type="SAM" id="Phobius"/>
    </source>
</evidence>
<keyword evidence="3" id="KW-0812">Transmembrane</keyword>
<dbReference type="CDD" id="cd05827">
    <property type="entry name" value="Sortase_C"/>
    <property type="match status" value="1"/>
</dbReference>
<dbReference type="RefSeq" id="WP_243638018.1">
    <property type="nucleotide sequence ID" value="NZ_JAQEJV010000023.1"/>
</dbReference>
<accession>A0A429ZBX6</accession>
<evidence type="ECO:0000256" key="1">
    <source>
        <dbReference type="ARBA" id="ARBA00022801"/>
    </source>
</evidence>
<feature type="transmembrane region" description="Helical" evidence="3">
    <location>
        <begin position="251"/>
        <end position="272"/>
    </location>
</feature>
<reference evidence="4 5" key="1">
    <citation type="submission" date="2017-05" db="EMBL/GenBank/DDBJ databases">
        <title>Vagococcus spp. assemblies.</title>
        <authorList>
            <person name="Gulvik C.A."/>
        </authorList>
    </citation>
    <scope>NUCLEOTIDE SEQUENCE [LARGE SCALE GENOMIC DNA]</scope>
    <source>
        <strain evidence="4 5">SS1994</strain>
    </source>
</reference>
<organism evidence="4 5">
    <name type="scientific">Vagococcus bubulae</name>
    <dbReference type="NCBI Taxonomy" id="1977868"/>
    <lineage>
        <taxon>Bacteria</taxon>
        <taxon>Bacillati</taxon>
        <taxon>Bacillota</taxon>
        <taxon>Bacilli</taxon>
        <taxon>Lactobacillales</taxon>
        <taxon>Enterococcaceae</taxon>
        <taxon>Vagococcus</taxon>
    </lineage>
</organism>
<feature type="active site" description="Proton donor/acceptor" evidence="2">
    <location>
        <position position="149"/>
    </location>
</feature>
<dbReference type="Pfam" id="PF04203">
    <property type="entry name" value="Sortase"/>
    <property type="match status" value="1"/>
</dbReference>
<dbReference type="Proteomes" id="UP000288490">
    <property type="component" value="Unassembled WGS sequence"/>
</dbReference>
<dbReference type="NCBIfam" id="TIGR01076">
    <property type="entry name" value="sortase_fam"/>
    <property type="match status" value="1"/>
</dbReference>
<evidence type="ECO:0000256" key="2">
    <source>
        <dbReference type="PIRSR" id="PIRSR605754-1"/>
    </source>
</evidence>
<proteinExistence type="predicted"/>
<dbReference type="AlphaFoldDB" id="A0A429ZBX6"/>
<keyword evidence="5" id="KW-1185">Reference proteome</keyword>
<dbReference type="SUPFAM" id="SSF63817">
    <property type="entry name" value="Sortase"/>
    <property type="match status" value="1"/>
</dbReference>
<keyword evidence="3" id="KW-0472">Membrane</keyword>
<evidence type="ECO:0000313" key="5">
    <source>
        <dbReference type="Proteomes" id="UP000288490"/>
    </source>
</evidence>
<sequence length="282" mass="32497">MNKEIIKPFFKLLIIILFITGLITFFYPFLSNVVNVMYTNKLVSEVTSDNNMQFINEKKRIIEKEKNKKESVTTIGLTADIFEQQSITRLNKQQLKQHFIGTIYIPNINVNIPIFDETNDSLLMEGATLLQGTSYPTGGVSRHTVITGHSGFPEKKLFTDLSELKIGDHFLIDNMEEILKYEIISLKTVLPTETKDLNIKDGEDLTTLLTCTPYMINTHRLLVTGKRVDYNTKMIKQDIDSINKHQLKETIGLLLLLLIILLLFLYSIRMLVLSFKKNKEYE</sequence>
<name>A0A429ZBX6_9ENTE</name>
<dbReference type="EMBL" id="NGJT01000025">
    <property type="protein sequence ID" value="RST91207.1"/>
    <property type="molecule type" value="Genomic_DNA"/>
</dbReference>
<comment type="caution">
    <text evidence="4">The sequence shown here is derived from an EMBL/GenBank/DDBJ whole genome shotgun (WGS) entry which is preliminary data.</text>
</comment>
<dbReference type="Gene3D" id="2.40.260.10">
    <property type="entry name" value="Sortase"/>
    <property type="match status" value="1"/>
</dbReference>